<dbReference type="EMBL" id="JAAGWG010000006">
    <property type="protein sequence ID" value="NEK84984.1"/>
    <property type="molecule type" value="Genomic_DNA"/>
</dbReference>
<sequence length="293" mass="31525">MTARNGWALQGLDGAAVGAAPAAASGGHRPQALIFSFFGGVVLHREEVDPVPSAVFLRVLGGLGVAEAAARATLARMTRKGLLERTQVGRAAYYRLSPDTEALVTRAGLRVAAAAPFEHPDDTWTLLSYSMPESRRDLRHRVRAALTWAGFGGLRDGVWIAPGTVDVAEVFAAGGLDEVTELAEWFAAAPLPGVRVDELIRRAWPVDRIRERHDEFIATWWAGPDEADPLGQITGLGADWLQLLRADPGLPARHLCADWPAAQSAAIYRRCYEALLPAAERALDLELGRSVAG</sequence>
<dbReference type="InterPro" id="IPR013225">
    <property type="entry name" value="PaaX_C"/>
</dbReference>
<dbReference type="PANTHER" id="PTHR30319">
    <property type="entry name" value="PHENYLACETIC ACID REGULATOR-RELATED TRANSCRIPTIONAL REPRESSOR"/>
    <property type="match status" value="1"/>
</dbReference>
<evidence type="ECO:0000259" key="3">
    <source>
        <dbReference type="Pfam" id="PF20803"/>
    </source>
</evidence>
<dbReference type="InterPro" id="IPR036390">
    <property type="entry name" value="WH_DNA-bd_sf"/>
</dbReference>
<dbReference type="SUPFAM" id="SSF46785">
    <property type="entry name" value="Winged helix' DNA-binding domain"/>
    <property type="match status" value="1"/>
</dbReference>
<protein>
    <submittedName>
        <fullName evidence="4">Transcriptional regulator</fullName>
    </submittedName>
</protein>
<dbReference type="InterPro" id="IPR036388">
    <property type="entry name" value="WH-like_DNA-bd_sf"/>
</dbReference>
<reference evidence="4 5" key="1">
    <citation type="submission" date="2019-12" db="EMBL/GenBank/DDBJ databases">
        <title>the WGS of Blastococcus saxobsidens 67B17.</title>
        <authorList>
            <person name="Jiang Z."/>
        </authorList>
    </citation>
    <scope>NUCLEOTIDE SEQUENCE [LARGE SCALE GENOMIC DNA]</scope>
    <source>
        <strain evidence="4 5">67B17</strain>
    </source>
</reference>
<dbReference type="InterPro" id="IPR011965">
    <property type="entry name" value="PaaX_trns_reg"/>
</dbReference>
<dbReference type="PIRSF" id="PIRSF020623">
    <property type="entry name" value="PaaX"/>
    <property type="match status" value="1"/>
</dbReference>
<feature type="domain" description="Transcriptional repressor PaaX-like C-terminal" evidence="2">
    <location>
        <begin position="236"/>
        <end position="283"/>
    </location>
</feature>
<evidence type="ECO:0000313" key="5">
    <source>
        <dbReference type="Proteomes" id="UP000479241"/>
    </source>
</evidence>
<dbReference type="GO" id="GO:0006351">
    <property type="term" value="P:DNA-templated transcription"/>
    <property type="evidence" value="ECO:0007669"/>
    <property type="project" value="InterPro"/>
</dbReference>
<dbReference type="Pfam" id="PF20803">
    <property type="entry name" value="PaaX_M"/>
    <property type="match status" value="1"/>
</dbReference>
<dbReference type="Gene3D" id="1.10.10.10">
    <property type="entry name" value="Winged helix-like DNA-binding domain superfamily/Winged helix DNA-binding domain"/>
    <property type="match status" value="1"/>
</dbReference>
<name>A0A6L9W083_9ACTN</name>
<dbReference type="AlphaFoldDB" id="A0A6L9W083"/>
<dbReference type="InterPro" id="IPR048846">
    <property type="entry name" value="PaaX-like_central"/>
</dbReference>
<dbReference type="Pfam" id="PF07848">
    <property type="entry name" value="PaaX"/>
    <property type="match status" value="1"/>
</dbReference>
<dbReference type="Proteomes" id="UP000479241">
    <property type="component" value="Unassembled WGS sequence"/>
</dbReference>
<evidence type="ECO:0000313" key="4">
    <source>
        <dbReference type="EMBL" id="NEK84984.1"/>
    </source>
</evidence>
<evidence type="ECO:0000259" key="2">
    <source>
        <dbReference type="Pfam" id="PF08223"/>
    </source>
</evidence>
<dbReference type="InterPro" id="IPR012906">
    <property type="entry name" value="PaaX-like_N"/>
</dbReference>
<comment type="caution">
    <text evidence="4">The sequence shown here is derived from an EMBL/GenBank/DDBJ whole genome shotgun (WGS) entry which is preliminary data.</text>
</comment>
<dbReference type="Gene3D" id="3.30.70.2650">
    <property type="match status" value="1"/>
</dbReference>
<organism evidence="4 5">
    <name type="scientific">Blastococcus saxobsidens</name>
    <dbReference type="NCBI Taxonomy" id="138336"/>
    <lineage>
        <taxon>Bacteria</taxon>
        <taxon>Bacillati</taxon>
        <taxon>Actinomycetota</taxon>
        <taxon>Actinomycetes</taxon>
        <taxon>Geodermatophilales</taxon>
        <taxon>Geodermatophilaceae</taxon>
        <taxon>Blastococcus</taxon>
    </lineage>
</organism>
<dbReference type="RefSeq" id="WP_163202583.1">
    <property type="nucleotide sequence ID" value="NZ_JAAGWG010000006.1"/>
</dbReference>
<proteinExistence type="predicted"/>
<dbReference type="PANTHER" id="PTHR30319:SF1">
    <property type="entry name" value="TRANSCRIPTIONAL REPRESSOR PAAX"/>
    <property type="match status" value="1"/>
</dbReference>
<feature type="domain" description="Transcriptional repressor PaaX-like central Cas2-like" evidence="3">
    <location>
        <begin position="120"/>
        <end position="180"/>
    </location>
</feature>
<feature type="domain" description="Transcriptional repressor PaaX-like N-terminal" evidence="1">
    <location>
        <begin position="29"/>
        <end position="97"/>
    </location>
</feature>
<gene>
    <name evidence="4" type="ORF">GCU60_04295</name>
</gene>
<accession>A0A6L9W083</accession>
<dbReference type="Pfam" id="PF08223">
    <property type="entry name" value="PaaX_C"/>
    <property type="match status" value="1"/>
</dbReference>
<evidence type="ECO:0000259" key="1">
    <source>
        <dbReference type="Pfam" id="PF07848"/>
    </source>
</evidence>